<keyword evidence="4 6" id="KW-1133">Transmembrane helix</keyword>
<keyword evidence="3 6" id="KW-0812">Transmembrane</keyword>
<feature type="transmembrane region" description="Helical" evidence="6">
    <location>
        <begin position="280"/>
        <end position="304"/>
    </location>
</feature>
<evidence type="ECO:0000313" key="8">
    <source>
        <dbReference type="Proteomes" id="UP000199337"/>
    </source>
</evidence>
<dbReference type="PANTHER" id="PTHR43701">
    <property type="entry name" value="MEMBRANE TRANSPORTER PROTEIN MJ0441-RELATED"/>
    <property type="match status" value="1"/>
</dbReference>
<sequence length="310" mass="32458">MEIFFPIARMPISIFAILGLGGTVGLLSGLFGVGGGFLMTPLLMMMGIPPAVAVASDTNQIVAASASGTLAHSKQKNVDFKLGFIILVGSLIGGSLGTVLVKILRSLGNFDFVLNISYVVMLLLVGSFMLVESISSLKKLRKKDTAADNLTIKKTSAATKFMQSLPMKMYFEVSGIESSLLALLVLGLLIGILSALMGVGGGFIMLPIMIYLIGIPTHNAVGTSIFVVIFTAINVTLAQSTLNHTVDLMLAIFLLIGSSIGAQFGAMLGKKLQGEQLRVVFSLIVLLVMAKMLVSLLATPANLIGLGGGH</sequence>
<dbReference type="InterPro" id="IPR051598">
    <property type="entry name" value="TSUP/Inactive_protease-like"/>
</dbReference>
<name>A0A1I2TZT9_9FIRM</name>
<feature type="transmembrane region" description="Helical" evidence="6">
    <location>
        <begin position="248"/>
        <end position="268"/>
    </location>
</feature>
<comment type="similarity">
    <text evidence="2 6">Belongs to the 4-toluene sulfonate uptake permease (TSUP) (TC 2.A.102) family.</text>
</comment>
<evidence type="ECO:0000256" key="3">
    <source>
        <dbReference type="ARBA" id="ARBA00022692"/>
    </source>
</evidence>
<dbReference type="AlphaFoldDB" id="A0A1I2TZT9"/>
<dbReference type="Proteomes" id="UP000199337">
    <property type="component" value="Unassembled WGS sequence"/>
</dbReference>
<protein>
    <recommendedName>
        <fullName evidence="6">Probable membrane transporter protein</fullName>
    </recommendedName>
</protein>
<feature type="transmembrane region" description="Helical" evidence="6">
    <location>
        <begin position="116"/>
        <end position="134"/>
    </location>
</feature>
<keyword evidence="6" id="KW-1003">Cell membrane</keyword>
<gene>
    <name evidence="7" type="ORF">SAMN05660649_02428</name>
</gene>
<dbReference type="Pfam" id="PF01925">
    <property type="entry name" value="TauE"/>
    <property type="match status" value="1"/>
</dbReference>
<comment type="subcellular location">
    <subcellularLocation>
        <location evidence="6">Cell membrane</location>
        <topology evidence="6">Multi-pass membrane protein</topology>
    </subcellularLocation>
    <subcellularLocation>
        <location evidence="1">Membrane</location>
        <topology evidence="1">Multi-pass membrane protein</topology>
    </subcellularLocation>
</comment>
<dbReference type="InterPro" id="IPR002781">
    <property type="entry name" value="TM_pro_TauE-like"/>
</dbReference>
<accession>A0A1I2TZT9</accession>
<dbReference type="RefSeq" id="WP_174549952.1">
    <property type="nucleotide sequence ID" value="NZ_FOOX01000008.1"/>
</dbReference>
<dbReference type="PANTHER" id="PTHR43701:SF12">
    <property type="entry name" value="MEMBRANE TRANSPORTER PROTEIN YTNM-RELATED"/>
    <property type="match status" value="1"/>
</dbReference>
<evidence type="ECO:0000256" key="6">
    <source>
        <dbReference type="RuleBase" id="RU363041"/>
    </source>
</evidence>
<keyword evidence="5 6" id="KW-0472">Membrane</keyword>
<evidence type="ECO:0000256" key="1">
    <source>
        <dbReference type="ARBA" id="ARBA00004141"/>
    </source>
</evidence>
<dbReference type="STRING" id="341036.SAMN05660649_02428"/>
<dbReference type="EMBL" id="FOOX01000008">
    <property type="protein sequence ID" value="SFG70395.1"/>
    <property type="molecule type" value="Genomic_DNA"/>
</dbReference>
<reference evidence="8" key="1">
    <citation type="submission" date="2016-10" db="EMBL/GenBank/DDBJ databases">
        <authorList>
            <person name="Varghese N."/>
            <person name="Submissions S."/>
        </authorList>
    </citation>
    <scope>NUCLEOTIDE SEQUENCE [LARGE SCALE GENOMIC DNA]</scope>
    <source>
        <strain evidence="8">DSM 17038</strain>
    </source>
</reference>
<organism evidence="7 8">
    <name type="scientific">Desulfotruncus arcticus DSM 17038</name>
    <dbReference type="NCBI Taxonomy" id="1121424"/>
    <lineage>
        <taxon>Bacteria</taxon>
        <taxon>Bacillati</taxon>
        <taxon>Bacillota</taxon>
        <taxon>Clostridia</taxon>
        <taxon>Eubacteriales</taxon>
        <taxon>Desulfallaceae</taxon>
        <taxon>Desulfotruncus</taxon>
    </lineage>
</organism>
<feature type="transmembrane region" description="Helical" evidence="6">
    <location>
        <begin position="12"/>
        <end position="38"/>
    </location>
</feature>
<evidence type="ECO:0000256" key="5">
    <source>
        <dbReference type="ARBA" id="ARBA00023136"/>
    </source>
</evidence>
<evidence type="ECO:0000256" key="2">
    <source>
        <dbReference type="ARBA" id="ARBA00009142"/>
    </source>
</evidence>
<dbReference type="GO" id="GO:0005886">
    <property type="term" value="C:plasma membrane"/>
    <property type="evidence" value="ECO:0007669"/>
    <property type="project" value="UniProtKB-SubCell"/>
</dbReference>
<feature type="transmembrane region" description="Helical" evidence="6">
    <location>
        <begin position="82"/>
        <end position="104"/>
    </location>
</feature>
<evidence type="ECO:0000256" key="4">
    <source>
        <dbReference type="ARBA" id="ARBA00022989"/>
    </source>
</evidence>
<feature type="transmembrane region" description="Helical" evidence="6">
    <location>
        <begin position="220"/>
        <end position="242"/>
    </location>
</feature>
<proteinExistence type="inferred from homology"/>
<evidence type="ECO:0000313" key="7">
    <source>
        <dbReference type="EMBL" id="SFG70395.1"/>
    </source>
</evidence>
<keyword evidence="8" id="KW-1185">Reference proteome</keyword>